<proteinExistence type="predicted"/>
<reference evidence="2 3" key="1">
    <citation type="submission" date="2024-04" db="EMBL/GenBank/DDBJ databases">
        <authorList>
            <person name="Fracassetti M."/>
        </authorList>
    </citation>
    <scope>NUCLEOTIDE SEQUENCE [LARGE SCALE GENOMIC DNA]</scope>
</reference>
<evidence type="ECO:0000313" key="3">
    <source>
        <dbReference type="Proteomes" id="UP001497516"/>
    </source>
</evidence>
<feature type="compositionally biased region" description="Basic residues" evidence="1">
    <location>
        <begin position="64"/>
        <end position="77"/>
    </location>
</feature>
<evidence type="ECO:0000256" key="1">
    <source>
        <dbReference type="SAM" id="MobiDB-lite"/>
    </source>
</evidence>
<dbReference type="Proteomes" id="UP001497516">
    <property type="component" value="Chromosome 1"/>
</dbReference>
<name>A0AAV2CJC8_9ROSI</name>
<gene>
    <name evidence="2" type="ORF">LTRI10_LOCUS4337</name>
</gene>
<protein>
    <submittedName>
        <fullName evidence="2">Uncharacterized protein</fullName>
    </submittedName>
</protein>
<evidence type="ECO:0000313" key="2">
    <source>
        <dbReference type="EMBL" id="CAL1356653.1"/>
    </source>
</evidence>
<keyword evidence="3" id="KW-1185">Reference proteome</keyword>
<dbReference type="EMBL" id="OZ034813">
    <property type="protein sequence ID" value="CAL1356653.1"/>
    <property type="molecule type" value="Genomic_DNA"/>
</dbReference>
<feature type="compositionally biased region" description="Basic and acidic residues" evidence="1">
    <location>
        <begin position="1"/>
        <end position="15"/>
    </location>
</feature>
<accession>A0AAV2CJC8</accession>
<sequence length="95" mass="10569">MAGQRGGEEAREMAVWRRRGSRKVAEPRRTGKHWSRVAASAREGRLGGMEGEGLRARSPSLEARRRRRQQKERRTAKTRGGCAQGLLSLASAISK</sequence>
<organism evidence="2 3">
    <name type="scientific">Linum trigynum</name>
    <dbReference type="NCBI Taxonomy" id="586398"/>
    <lineage>
        <taxon>Eukaryota</taxon>
        <taxon>Viridiplantae</taxon>
        <taxon>Streptophyta</taxon>
        <taxon>Embryophyta</taxon>
        <taxon>Tracheophyta</taxon>
        <taxon>Spermatophyta</taxon>
        <taxon>Magnoliopsida</taxon>
        <taxon>eudicotyledons</taxon>
        <taxon>Gunneridae</taxon>
        <taxon>Pentapetalae</taxon>
        <taxon>rosids</taxon>
        <taxon>fabids</taxon>
        <taxon>Malpighiales</taxon>
        <taxon>Linaceae</taxon>
        <taxon>Linum</taxon>
    </lineage>
</organism>
<feature type="region of interest" description="Disordered" evidence="1">
    <location>
        <begin position="1"/>
        <end position="95"/>
    </location>
</feature>
<dbReference type="AlphaFoldDB" id="A0AAV2CJC8"/>